<evidence type="ECO:0000313" key="2">
    <source>
        <dbReference type="EMBL" id="WJW69547.1"/>
    </source>
</evidence>
<dbReference type="EMBL" id="CP128400">
    <property type="protein sequence ID" value="WJW69547.1"/>
    <property type="molecule type" value="Genomic_DNA"/>
</dbReference>
<dbReference type="AlphaFoldDB" id="A0A8T7M6A1"/>
<gene>
    <name evidence="1" type="ORF">HXX08_17410</name>
    <name evidence="2" type="ORF">OZ401_003166</name>
</gene>
<evidence type="ECO:0000313" key="4">
    <source>
        <dbReference type="Proteomes" id="UP001431572"/>
    </source>
</evidence>
<dbReference type="EMBL" id="JACATZ010000003">
    <property type="protein sequence ID" value="NWJ47635.1"/>
    <property type="molecule type" value="Genomic_DNA"/>
</dbReference>
<accession>A0A8T7M6A1</accession>
<organism evidence="1 3">
    <name type="scientific">Candidatus Chlorohelix allophototropha</name>
    <dbReference type="NCBI Taxonomy" id="3003348"/>
    <lineage>
        <taxon>Bacteria</taxon>
        <taxon>Bacillati</taxon>
        <taxon>Chloroflexota</taxon>
        <taxon>Chloroflexia</taxon>
        <taxon>Candidatus Chloroheliales</taxon>
        <taxon>Candidatus Chloroheliaceae</taxon>
        <taxon>Candidatus Chlorohelix</taxon>
    </lineage>
</organism>
<dbReference type="RefSeq" id="WP_341471425.1">
    <property type="nucleotide sequence ID" value="NZ_CP128400.1"/>
</dbReference>
<evidence type="ECO:0000313" key="1">
    <source>
        <dbReference type="EMBL" id="NWJ47635.1"/>
    </source>
</evidence>
<dbReference type="Proteomes" id="UP000521676">
    <property type="component" value="Unassembled WGS sequence"/>
</dbReference>
<sequence length="90" mass="9995">MDVSITAWLEDGSHKYIINHGLVGNIGTSSKAEDIPEVVKDAHRMMSSGELEQAINHLQNAGFQVEQVNWWKDGVLGKEASWMEKPPSGY</sequence>
<reference evidence="1 3" key="1">
    <citation type="submission" date="2020-06" db="EMBL/GenBank/DDBJ databases">
        <title>Anoxygenic phototrophic Chloroflexota member uses a Type I reaction center.</title>
        <authorList>
            <person name="Tsuji J.M."/>
            <person name="Shaw N.A."/>
            <person name="Nagashima S."/>
            <person name="Venkiteswaran J."/>
            <person name="Schiff S.L."/>
            <person name="Hanada S."/>
            <person name="Tank M."/>
            <person name="Neufeld J.D."/>
        </authorList>
    </citation>
    <scope>NUCLEOTIDE SEQUENCE [LARGE SCALE GENOMIC DNA]</scope>
    <source>
        <strain evidence="1">L227-S17</strain>
    </source>
</reference>
<protein>
    <submittedName>
        <fullName evidence="1">Uncharacterized protein</fullName>
    </submittedName>
</protein>
<name>A0A8T7M6A1_9CHLR</name>
<keyword evidence="4" id="KW-1185">Reference proteome</keyword>
<dbReference type="Proteomes" id="UP001431572">
    <property type="component" value="Chromosome 2"/>
</dbReference>
<reference evidence="2" key="2">
    <citation type="journal article" date="2024" name="Nature">
        <title>Anoxygenic phototroph of the Chloroflexota uses a type I reaction centre.</title>
        <authorList>
            <person name="Tsuji J.M."/>
            <person name="Shaw N.A."/>
            <person name="Nagashima S."/>
            <person name="Venkiteswaran J.J."/>
            <person name="Schiff S.L."/>
            <person name="Watanabe T."/>
            <person name="Fukui M."/>
            <person name="Hanada S."/>
            <person name="Tank M."/>
            <person name="Neufeld J.D."/>
        </authorList>
    </citation>
    <scope>NUCLEOTIDE SEQUENCE</scope>
    <source>
        <strain evidence="2">L227-S17</strain>
    </source>
</reference>
<evidence type="ECO:0000313" key="3">
    <source>
        <dbReference type="Proteomes" id="UP000521676"/>
    </source>
</evidence>
<proteinExistence type="predicted"/>